<protein>
    <submittedName>
        <fullName evidence="1">Acetyltransferase (GNAT) family protein</fullName>
    </submittedName>
</protein>
<name>A0A0E3SAA4_9EURY</name>
<keyword evidence="1" id="KW-0808">Transferase</keyword>
<gene>
    <name evidence="1" type="ORF">MSHOH_0109</name>
</gene>
<dbReference type="RefSeq" id="WP_269848876.1">
    <property type="nucleotide sequence ID" value="NZ_BBCW01000006.1"/>
</dbReference>
<evidence type="ECO:0000313" key="1">
    <source>
        <dbReference type="EMBL" id="AKB76592.1"/>
    </source>
</evidence>
<dbReference type="STRING" id="1434110.MSHOH_0109"/>
<dbReference type="AlphaFoldDB" id="A0A0E3SAA4"/>
<dbReference type="EMBL" id="CP009516">
    <property type="protein sequence ID" value="AKB76592.1"/>
    <property type="molecule type" value="Genomic_DNA"/>
</dbReference>
<reference evidence="1 2" key="1">
    <citation type="submission" date="2014-07" db="EMBL/GenBank/DDBJ databases">
        <title>Methanogenic archaea and the global carbon cycle.</title>
        <authorList>
            <person name="Henriksen J.R."/>
            <person name="Luke J."/>
            <person name="Reinhart S."/>
            <person name="Benedict M.N."/>
            <person name="Youngblut N.D."/>
            <person name="Metcalf M.E."/>
            <person name="Whitaker R.J."/>
            <person name="Metcalf W.W."/>
        </authorList>
    </citation>
    <scope>NUCLEOTIDE SEQUENCE [LARGE SCALE GENOMIC DNA]</scope>
    <source>
        <strain evidence="1 2">HB-1</strain>
    </source>
</reference>
<dbReference type="PATRIC" id="fig|1434110.4.peg.124"/>
<sequence>MNLLIRPVRLNDSEAINEMRRQEDVRANMLALPTETIAFTEAFLKNMGTDDL</sequence>
<accession>A0A0E3SAA4</accession>
<dbReference type="GO" id="GO:0016740">
    <property type="term" value="F:transferase activity"/>
    <property type="evidence" value="ECO:0007669"/>
    <property type="project" value="UniProtKB-KW"/>
</dbReference>
<evidence type="ECO:0000313" key="2">
    <source>
        <dbReference type="Proteomes" id="UP000033101"/>
    </source>
</evidence>
<keyword evidence="2" id="KW-1185">Reference proteome</keyword>
<dbReference type="KEGG" id="mhor:MSHOH_0109"/>
<organism evidence="1 2">
    <name type="scientific">Methanosarcina horonobensis HB-1 = JCM 15518</name>
    <dbReference type="NCBI Taxonomy" id="1434110"/>
    <lineage>
        <taxon>Archaea</taxon>
        <taxon>Methanobacteriati</taxon>
        <taxon>Methanobacteriota</taxon>
        <taxon>Stenosarchaea group</taxon>
        <taxon>Methanomicrobia</taxon>
        <taxon>Methanosarcinales</taxon>
        <taxon>Methanosarcinaceae</taxon>
        <taxon>Methanosarcina</taxon>
    </lineage>
</organism>
<proteinExistence type="predicted"/>
<dbReference type="Proteomes" id="UP000033101">
    <property type="component" value="Chromosome"/>
</dbReference>
<dbReference type="HOGENOM" id="CLU_3075338_0_0_2"/>